<dbReference type="EMBL" id="RZHH01000002">
    <property type="protein sequence ID" value="RYJ13147.1"/>
    <property type="molecule type" value="Genomic_DNA"/>
</dbReference>
<feature type="compositionally biased region" description="Basic and acidic residues" evidence="2">
    <location>
        <begin position="376"/>
        <end position="391"/>
    </location>
</feature>
<dbReference type="InterPro" id="IPR017850">
    <property type="entry name" value="Alkaline_phosphatase_core_sf"/>
</dbReference>
<evidence type="ECO:0000259" key="3">
    <source>
        <dbReference type="Pfam" id="PF00884"/>
    </source>
</evidence>
<comment type="similarity">
    <text evidence="1">Belongs to the sulfatase family.</text>
</comment>
<feature type="domain" description="Sulfatase N-terminal" evidence="3">
    <location>
        <begin position="2"/>
        <end position="321"/>
    </location>
</feature>
<dbReference type="SUPFAM" id="SSF53649">
    <property type="entry name" value="Alkaline phosphatase-like"/>
    <property type="match status" value="1"/>
</dbReference>
<proteinExistence type="inferred from homology"/>
<evidence type="ECO:0000256" key="2">
    <source>
        <dbReference type="SAM" id="MobiDB-lite"/>
    </source>
</evidence>
<dbReference type="RefSeq" id="WP_006055789.1">
    <property type="nucleotide sequence ID" value="NZ_RZHH01000002.1"/>
</dbReference>
<dbReference type="Proteomes" id="UP000294028">
    <property type="component" value="Unassembled WGS sequence"/>
</dbReference>
<gene>
    <name evidence="4" type="ORF">ELS19_03615</name>
</gene>
<dbReference type="GeneID" id="9989299"/>
<dbReference type="OMA" id="GHPGEMR"/>
<organism evidence="4 5">
    <name type="scientific">Halogeometricum borinquense</name>
    <dbReference type="NCBI Taxonomy" id="60847"/>
    <lineage>
        <taxon>Archaea</taxon>
        <taxon>Methanobacteriati</taxon>
        <taxon>Methanobacteriota</taxon>
        <taxon>Stenosarchaea group</taxon>
        <taxon>Halobacteria</taxon>
        <taxon>Halobacteriales</taxon>
        <taxon>Haloferacaceae</taxon>
        <taxon>Halogeometricum</taxon>
    </lineage>
</organism>
<accession>A0A482T8K3</accession>
<dbReference type="Pfam" id="PF00884">
    <property type="entry name" value="Sulfatase"/>
    <property type="match status" value="1"/>
</dbReference>
<feature type="region of interest" description="Disordered" evidence="2">
    <location>
        <begin position="376"/>
        <end position="395"/>
    </location>
</feature>
<dbReference type="PANTHER" id="PTHR42693">
    <property type="entry name" value="ARYLSULFATASE FAMILY MEMBER"/>
    <property type="match status" value="1"/>
</dbReference>
<protein>
    <submittedName>
        <fullName evidence="4">Arylsulfatase</fullName>
    </submittedName>
</protein>
<evidence type="ECO:0000256" key="1">
    <source>
        <dbReference type="ARBA" id="ARBA00008779"/>
    </source>
</evidence>
<sequence>MHVVLVTASAVRHDHVHAGNGQIHSSLPTLSRLADDATVFSRAYTSSPDHESTLRAILTGTHPTRDLGVVPTLVDTIAESGWETGLFHGDSDGPLTSWGFEVPDESTTHSTTEQFRQMLGQKITAETTLGGLLERGDRLLGSSLGIRLTSSPTHAGEAVTERALSWLTETTEPQFLWVHYDDAAAPHVPREGTVSDDIDKRTATKLAYATENAPETLTDDEQETLNTLYRGELEHLDQCLGQLFDGIQSRLDANETVTAFAGTSGCPLGEHGTWYETTSDFHDESVRVPLFIHGPEFDAETVEFAASSVDILPTLLAAVGVKYDQQRGGSDLRTFMGRRVTERQVFAASGNALSEAMVCNSRWKLARALREGRETLFDHGDDPKERRDRSSENLPVHRALSHALDCFVENRRTQQTESSHRVTASGER</sequence>
<evidence type="ECO:0000313" key="4">
    <source>
        <dbReference type="EMBL" id="RYJ13147.1"/>
    </source>
</evidence>
<dbReference type="PANTHER" id="PTHR42693:SF33">
    <property type="entry name" value="ARYLSULFATASE"/>
    <property type="match status" value="1"/>
</dbReference>
<dbReference type="InterPro" id="IPR050738">
    <property type="entry name" value="Sulfatase"/>
</dbReference>
<dbReference type="Gene3D" id="3.40.720.10">
    <property type="entry name" value="Alkaline Phosphatase, subunit A"/>
    <property type="match status" value="1"/>
</dbReference>
<dbReference type="AlphaFoldDB" id="A0A482T8K3"/>
<name>A0A482T8K3_9EURY</name>
<reference evidence="4 5" key="1">
    <citation type="submission" date="2018-12" db="EMBL/GenBank/DDBJ databases">
        <title>Genome analysis provides insights into bioremediation potentialities of Halogeometricum borinquense strain N11.</title>
        <authorList>
            <person name="Najjari A."/>
            <person name="Youssef N."/>
            <person name="Fhoula I."/>
            <person name="Ben Dhia O."/>
            <person name="Mahjoubi M."/>
            <person name="Ouzari H.I."/>
            <person name="Cherif A."/>
        </authorList>
    </citation>
    <scope>NUCLEOTIDE SEQUENCE [LARGE SCALE GENOMIC DNA]</scope>
    <source>
        <strain evidence="4 5">N11</strain>
    </source>
</reference>
<dbReference type="InterPro" id="IPR000917">
    <property type="entry name" value="Sulfatase_N"/>
</dbReference>
<dbReference type="GO" id="GO:0004065">
    <property type="term" value="F:arylsulfatase activity"/>
    <property type="evidence" value="ECO:0007669"/>
    <property type="project" value="TreeGrafter"/>
</dbReference>
<comment type="caution">
    <text evidence="4">The sequence shown here is derived from an EMBL/GenBank/DDBJ whole genome shotgun (WGS) entry which is preliminary data.</text>
</comment>
<evidence type="ECO:0000313" key="5">
    <source>
        <dbReference type="Proteomes" id="UP000294028"/>
    </source>
</evidence>